<sequence>MVDNTAVEAGFSEDKENKGGKEILKEGPFKFDDWFSEVYEPSREMTENVLMKYRRLAVVDLTEYSIVRIYSSGVPAEKSKMYTLSGIYPDAKFGFVLQKNGAPIASIWFDVLENRVLVIKQIQGKRGCREALAGFRWERMLVRFVVEWTGLHNFKEVRVIRGEHQEWHRNIPERKKKFYLIYDVSAKREGFKPVLGKGIEYYSFIFGGNEKRK</sequence>
<name>A0A1G2LRR9_9BACT</name>
<protein>
    <submittedName>
        <fullName evidence="1">Uncharacterized protein</fullName>
    </submittedName>
</protein>
<comment type="caution">
    <text evidence="1">The sequence shown here is derived from an EMBL/GenBank/DDBJ whole genome shotgun (WGS) entry which is preliminary data.</text>
</comment>
<dbReference type="EMBL" id="MHQY01000026">
    <property type="protein sequence ID" value="OHA13491.1"/>
    <property type="molecule type" value="Genomic_DNA"/>
</dbReference>
<gene>
    <name evidence="1" type="ORF">A3G49_06855</name>
</gene>
<organism evidence="1 2">
    <name type="scientific">Candidatus Sungbacteria bacterium RIFCSPLOWO2_12_FULL_41_11</name>
    <dbReference type="NCBI Taxonomy" id="1802286"/>
    <lineage>
        <taxon>Bacteria</taxon>
        <taxon>Candidatus Sungiibacteriota</taxon>
    </lineage>
</organism>
<evidence type="ECO:0000313" key="2">
    <source>
        <dbReference type="Proteomes" id="UP000177171"/>
    </source>
</evidence>
<evidence type="ECO:0000313" key="1">
    <source>
        <dbReference type="EMBL" id="OHA13491.1"/>
    </source>
</evidence>
<reference evidence="1 2" key="1">
    <citation type="journal article" date="2016" name="Nat. Commun.">
        <title>Thousands of microbial genomes shed light on interconnected biogeochemical processes in an aquifer system.</title>
        <authorList>
            <person name="Anantharaman K."/>
            <person name="Brown C.T."/>
            <person name="Hug L.A."/>
            <person name="Sharon I."/>
            <person name="Castelle C.J."/>
            <person name="Probst A.J."/>
            <person name="Thomas B.C."/>
            <person name="Singh A."/>
            <person name="Wilkins M.J."/>
            <person name="Karaoz U."/>
            <person name="Brodie E.L."/>
            <person name="Williams K.H."/>
            <person name="Hubbard S.S."/>
            <person name="Banfield J.F."/>
        </authorList>
    </citation>
    <scope>NUCLEOTIDE SEQUENCE [LARGE SCALE GENOMIC DNA]</scope>
</reference>
<dbReference type="Proteomes" id="UP000177171">
    <property type="component" value="Unassembled WGS sequence"/>
</dbReference>
<accession>A0A1G2LRR9</accession>
<dbReference type="AlphaFoldDB" id="A0A1G2LRR9"/>
<proteinExistence type="predicted"/>